<sequence>MIPKITSDVPNMSLFSKITNYFDDLVLADPMFYERKPIDILLGVNVFFIILKGDIIKRGQSLPFAICSQLSWIISGNTLTDDSNLTTTYTVNNLQLSTNELVEKFWSLDSIPEVKHISSE</sequence>
<dbReference type="EMBL" id="KK116734">
    <property type="protein sequence ID" value="KFM68604.1"/>
    <property type="molecule type" value="Genomic_DNA"/>
</dbReference>
<dbReference type="AlphaFoldDB" id="A0A087TU15"/>
<reference evidence="1 2" key="1">
    <citation type="submission" date="2013-11" db="EMBL/GenBank/DDBJ databases">
        <title>Genome sequencing of Stegodyphus mimosarum.</title>
        <authorList>
            <person name="Bechsgaard J."/>
        </authorList>
    </citation>
    <scope>NUCLEOTIDE SEQUENCE [LARGE SCALE GENOMIC DNA]</scope>
</reference>
<gene>
    <name evidence="1" type="ORF">X975_00209</name>
</gene>
<evidence type="ECO:0000313" key="2">
    <source>
        <dbReference type="Proteomes" id="UP000054359"/>
    </source>
</evidence>
<proteinExistence type="predicted"/>
<accession>A0A087TU15</accession>
<dbReference type="Proteomes" id="UP000054359">
    <property type="component" value="Unassembled WGS sequence"/>
</dbReference>
<protein>
    <submittedName>
        <fullName evidence="1">Uncharacterized protein</fullName>
    </submittedName>
</protein>
<keyword evidence="2" id="KW-1185">Reference proteome</keyword>
<evidence type="ECO:0000313" key="1">
    <source>
        <dbReference type="EMBL" id="KFM68604.1"/>
    </source>
</evidence>
<name>A0A087TU15_STEMI</name>
<feature type="non-terminal residue" evidence="1">
    <location>
        <position position="120"/>
    </location>
</feature>
<organism evidence="1 2">
    <name type="scientific">Stegodyphus mimosarum</name>
    <name type="common">African social velvet spider</name>
    <dbReference type="NCBI Taxonomy" id="407821"/>
    <lineage>
        <taxon>Eukaryota</taxon>
        <taxon>Metazoa</taxon>
        <taxon>Ecdysozoa</taxon>
        <taxon>Arthropoda</taxon>
        <taxon>Chelicerata</taxon>
        <taxon>Arachnida</taxon>
        <taxon>Araneae</taxon>
        <taxon>Araneomorphae</taxon>
        <taxon>Entelegynae</taxon>
        <taxon>Eresoidea</taxon>
        <taxon>Eresidae</taxon>
        <taxon>Stegodyphus</taxon>
    </lineage>
</organism>
<dbReference type="STRING" id="407821.A0A087TU15"/>
<dbReference type="OrthoDB" id="6437296at2759"/>